<sequence>MSFAKISLVYPVLFWVAGVGAVPAPTSTVTVYTAVPLQTRTALTISGGSEGTETTYSIGEYISIPGTTTTFTDGAIFTLPTEVIRENYTLIESSGGFRLSLSSFASGTGQGLFETCTFDATGGASASCIEIGYFATSSGPLQTATTSFEASKVPLVVLPTSSSNAAMATSQGSYWKMGLYASMFCVVVLVV</sequence>
<gene>
    <name evidence="2" type="ORF">BT96DRAFT_975932</name>
</gene>
<dbReference type="AlphaFoldDB" id="A0A6A4HKL5"/>
<keyword evidence="3" id="KW-1185">Reference proteome</keyword>
<reference evidence="2" key="1">
    <citation type="journal article" date="2019" name="Environ. Microbiol.">
        <title>Fungal ecological strategies reflected in gene transcription - a case study of two litter decomposers.</title>
        <authorList>
            <person name="Barbi F."/>
            <person name="Kohler A."/>
            <person name="Barry K."/>
            <person name="Baskaran P."/>
            <person name="Daum C."/>
            <person name="Fauchery L."/>
            <person name="Ihrmark K."/>
            <person name="Kuo A."/>
            <person name="LaButti K."/>
            <person name="Lipzen A."/>
            <person name="Morin E."/>
            <person name="Grigoriev I.V."/>
            <person name="Henrissat B."/>
            <person name="Lindahl B."/>
            <person name="Martin F."/>
        </authorList>
    </citation>
    <scope>NUCLEOTIDE SEQUENCE</scope>
    <source>
        <strain evidence="2">JB14</strain>
    </source>
</reference>
<evidence type="ECO:0000256" key="1">
    <source>
        <dbReference type="SAM" id="SignalP"/>
    </source>
</evidence>
<evidence type="ECO:0000313" key="2">
    <source>
        <dbReference type="EMBL" id="KAE9399422.1"/>
    </source>
</evidence>
<name>A0A6A4HKL5_9AGAR</name>
<dbReference type="EMBL" id="ML769470">
    <property type="protein sequence ID" value="KAE9399422.1"/>
    <property type="molecule type" value="Genomic_DNA"/>
</dbReference>
<evidence type="ECO:0000313" key="3">
    <source>
        <dbReference type="Proteomes" id="UP000799118"/>
    </source>
</evidence>
<keyword evidence="1" id="KW-0732">Signal</keyword>
<organism evidence="2 3">
    <name type="scientific">Gymnopus androsaceus JB14</name>
    <dbReference type="NCBI Taxonomy" id="1447944"/>
    <lineage>
        <taxon>Eukaryota</taxon>
        <taxon>Fungi</taxon>
        <taxon>Dikarya</taxon>
        <taxon>Basidiomycota</taxon>
        <taxon>Agaricomycotina</taxon>
        <taxon>Agaricomycetes</taxon>
        <taxon>Agaricomycetidae</taxon>
        <taxon>Agaricales</taxon>
        <taxon>Marasmiineae</taxon>
        <taxon>Omphalotaceae</taxon>
        <taxon>Gymnopus</taxon>
    </lineage>
</organism>
<protein>
    <submittedName>
        <fullName evidence="2">Uncharacterized protein</fullName>
    </submittedName>
</protein>
<feature type="signal peptide" evidence="1">
    <location>
        <begin position="1"/>
        <end position="21"/>
    </location>
</feature>
<proteinExistence type="predicted"/>
<dbReference type="Proteomes" id="UP000799118">
    <property type="component" value="Unassembled WGS sequence"/>
</dbReference>
<accession>A0A6A4HKL5</accession>
<feature type="chain" id="PRO_5025665157" evidence="1">
    <location>
        <begin position="22"/>
        <end position="191"/>
    </location>
</feature>